<name>A0ABS4WD51_9MICC</name>
<keyword evidence="1" id="KW-1133">Transmembrane helix</keyword>
<evidence type="ECO:0000313" key="3">
    <source>
        <dbReference type="Proteomes" id="UP000766570"/>
    </source>
</evidence>
<dbReference type="EMBL" id="JAGIOE010000001">
    <property type="protein sequence ID" value="MBP2374130.1"/>
    <property type="molecule type" value="Genomic_DNA"/>
</dbReference>
<evidence type="ECO:0008006" key="4">
    <source>
        <dbReference type="Google" id="ProtNLM"/>
    </source>
</evidence>
<feature type="transmembrane region" description="Helical" evidence="1">
    <location>
        <begin position="227"/>
        <end position="247"/>
    </location>
</feature>
<evidence type="ECO:0000313" key="2">
    <source>
        <dbReference type="EMBL" id="MBP2374130.1"/>
    </source>
</evidence>
<accession>A0ABS4WD51</accession>
<dbReference type="Proteomes" id="UP000766570">
    <property type="component" value="Unassembled WGS sequence"/>
</dbReference>
<organism evidence="2 3">
    <name type="scientific">Paeniglutamicibacter psychrophenolicus</name>
    <dbReference type="NCBI Taxonomy" id="257454"/>
    <lineage>
        <taxon>Bacteria</taxon>
        <taxon>Bacillati</taxon>
        <taxon>Actinomycetota</taxon>
        <taxon>Actinomycetes</taxon>
        <taxon>Micrococcales</taxon>
        <taxon>Micrococcaceae</taxon>
        <taxon>Paeniglutamicibacter</taxon>
    </lineage>
</organism>
<evidence type="ECO:0000256" key="1">
    <source>
        <dbReference type="SAM" id="Phobius"/>
    </source>
</evidence>
<dbReference type="RefSeq" id="WP_209907195.1">
    <property type="nucleotide sequence ID" value="NZ_BAAAMI010000011.1"/>
</dbReference>
<proteinExistence type="predicted"/>
<sequence length="313" mass="31751">MRTTTRNITAIVLMVLAVLLGSGAMLGSAAARLADTPGPLQGILGPLASDPELRRVLPGTLGTELAARITAQTAVPQILAGPLENAIATAGGALLDDPSFRPAWDATIEATRADFTARLRAAKDPGAENPEGVEQVTLHLDIAPLLGSGYRTLHASLQGSALGAVLPEAIPTTPVVLDTGWPRADQLPTATLDNWLSLARGWVWMLGGAVPAAAAGMLLATRSARPWALLAGGAAALLLGTATRLWVGSLGSAGTEDRAASLQTLVTDRLVAGVAGEFGAATTILVIGGIVVVLAGAGWAWLASRTADDGPRG</sequence>
<gene>
    <name evidence="2" type="ORF">JOF46_002042</name>
</gene>
<keyword evidence="3" id="KW-1185">Reference proteome</keyword>
<keyword evidence="1" id="KW-0472">Membrane</keyword>
<protein>
    <recommendedName>
        <fullName evidence="4">Integral membrane protein</fullName>
    </recommendedName>
</protein>
<reference evidence="2 3" key="1">
    <citation type="submission" date="2021-03" db="EMBL/GenBank/DDBJ databases">
        <title>Sequencing the genomes of 1000 actinobacteria strains.</title>
        <authorList>
            <person name="Klenk H.-P."/>
        </authorList>
    </citation>
    <scope>NUCLEOTIDE SEQUENCE [LARGE SCALE GENOMIC DNA]</scope>
    <source>
        <strain evidence="2 3">DSM 15454</strain>
    </source>
</reference>
<feature type="transmembrane region" description="Helical" evidence="1">
    <location>
        <begin position="278"/>
        <end position="302"/>
    </location>
</feature>
<feature type="transmembrane region" description="Helical" evidence="1">
    <location>
        <begin position="201"/>
        <end position="220"/>
    </location>
</feature>
<comment type="caution">
    <text evidence="2">The sequence shown here is derived from an EMBL/GenBank/DDBJ whole genome shotgun (WGS) entry which is preliminary data.</text>
</comment>
<keyword evidence="1" id="KW-0812">Transmembrane</keyword>